<dbReference type="VEuPathDB" id="VectorBase:ISCW005828"/>
<dbReference type="GO" id="GO:0140825">
    <property type="term" value="F:lactoperoxidase activity"/>
    <property type="evidence" value="ECO:0007669"/>
    <property type="project" value="UniProtKB-EC"/>
</dbReference>
<gene>
    <name evidence="3" type="ORF">IscW_ISCW005828</name>
</gene>
<dbReference type="HOGENOM" id="CLU_1435917_0_0_1"/>
<dbReference type="SUPFAM" id="SSF48113">
    <property type="entry name" value="Heme-dependent peroxidases"/>
    <property type="match status" value="1"/>
</dbReference>
<dbReference type="InterPro" id="IPR019791">
    <property type="entry name" value="Haem_peroxidase_animal"/>
</dbReference>
<dbReference type="InParanoid" id="B7PLJ0"/>
<keyword evidence="2" id="KW-0479">Metal-binding</keyword>
<accession>B7PLJ0</accession>
<organism>
    <name type="scientific">Ixodes scapularis</name>
    <name type="common">Black-legged tick</name>
    <name type="synonym">Deer tick</name>
    <dbReference type="NCBI Taxonomy" id="6945"/>
    <lineage>
        <taxon>Eukaryota</taxon>
        <taxon>Metazoa</taxon>
        <taxon>Ecdysozoa</taxon>
        <taxon>Arthropoda</taxon>
        <taxon>Chelicerata</taxon>
        <taxon>Arachnida</taxon>
        <taxon>Acari</taxon>
        <taxon>Parasitiformes</taxon>
        <taxon>Ixodida</taxon>
        <taxon>Ixodoidea</taxon>
        <taxon>Ixodidae</taxon>
        <taxon>Ixodinae</taxon>
        <taxon>Ixodes</taxon>
    </lineage>
</organism>
<keyword evidence="5" id="KW-1185">Reference proteome</keyword>
<name>B7PLJ0_IXOSC</name>
<dbReference type="PANTHER" id="PTHR11475">
    <property type="entry name" value="OXIDASE/PEROXIDASE"/>
    <property type="match status" value="1"/>
</dbReference>
<dbReference type="EC" id="1.11.1.7" evidence="3"/>
<keyword evidence="2" id="KW-0349">Heme</keyword>
<dbReference type="InterPro" id="IPR037120">
    <property type="entry name" value="Haem_peroxidase_sf_animal"/>
</dbReference>
<dbReference type="InterPro" id="IPR010255">
    <property type="entry name" value="Haem_peroxidase_sf"/>
</dbReference>
<sequence length="189" mass="21370">MLGRREQMNSRSSYIDASHIYGISKEQTDSLRTFENGLLKSQEVNNLMLPPPSFNPDSDQCSHPDENQICFETGDPRSNQHPALTSLQIILFLQHNRIAKQLHGVNPHWEDEEVFQVTKRIVESQLQHVVYKEWLPEIIGANTSDAYGLTPRSSGYTSYNDSVDASMTNEFAAAAFRLGHTLVNGTFLM</sequence>
<dbReference type="Proteomes" id="UP000001555">
    <property type="component" value="Unassembled WGS sequence"/>
</dbReference>
<evidence type="ECO:0000256" key="2">
    <source>
        <dbReference type="PIRSR" id="PIRSR619791-2"/>
    </source>
</evidence>
<evidence type="ECO:0000313" key="5">
    <source>
        <dbReference type="Proteomes" id="UP000001555"/>
    </source>
</evidence>
<evidence type="ECO:0000313" key="4">
    <source>
        <dbReference type="EnsemblMetazoa" id="ISCW005828-PA"/>
    </source>
</evidence>
<dbReference type="GO" id="GO:0006979">
    <property type="term" value="P:response to oxidative stress"/>
    <property type="evidence" value="ECO:0007669"/>
    <property type="project" value="InterPro"/>
</dbReference>
<keyword evidence="2" id="KW-0408">Iron</keyword>
<dbReference type="PROSITE" id="PS50292">
    <property type="entry name" value="PEROXIDASE_3"/>
    <property type="match status" value="1"/>
</dbReference>
<dbReference type="GO" id="GO:0020037">
    <property type="term" value="F:heme binding"/>
    <property type="evidence" value="ECO:0007669"/>
    <property type="project" value="InterPro"/>
</dbReference>
<dbReference type="VEuPathDB" id="VectorBase:ISCI006860"/>
<dbReference type="AlphaFoldDB" id="B7PLJ0"/>
<dbReference type="PaxDb" id="6945-B7PLJ0"/>
<evidence type="ECO:0000256" key="1">
    <source>
        <dbReference type="ARBA" id="ARBA00022559"/>
    </source>
</evidence>
<reference evidence="4" key="2">
    <citation type="submission" date="2020-05" db="UniProtKB">
        <authorList>
            <consortium name="EnsemblMetazoa"/>
        </authorList>
    </citation>
    <scope>IDENTIFICATION</scope>
    <source>
        <strain evidence="4">wikel</strain>
    </source>
</reference>
<dbReference type="EMBL" id="DS740683">
    <property type="protein sequence ID" value="EEC07462.1"/>
    <property type="molecule type" value="Genomic_DNA"/>
</dbReference>
<dbReference type="EMBL" id="ABJB010042388">
    <property type="status" value="NOT_ANNOTATED_CDS"/>
    <property type="molecule type" value="Genomic_DNA"/>
</dbReference>
<dbReference type="Pfam" id="PF03098">
    <property type="entry name" value="An_peroxidase"/>
    <property type="match status" value="1"/>
</dbReference>
<dbReference type="Gene3D" id="1.10.640.10">
    <property type="entry name" value="Haem peroxidase domain superfamily, animal type"/>
    <property type="match status" value="1"/>
</dbReference>
<evidence type="ECO:0000313" key="3">
    <source>
        <dbReference type="EMBL" id="EEC07462.1"/>
    </source>
</evidence>
<dbReference type="PANTHER" id="PTHR11475:SF143">
    <property type="entry name" value="PUTATIVE-RELATED"/>
    <property type="match status" value="1"/>
</dbReference>
<dbReference type="PRINTS" id="PR00457">
    <property type="entry name" value="ANPEROXIDASE"/>
</dbReference>
<dbReference type="GO" id="GO:0046872">
    <property type="term" value="F:metal ion binding"/>
    <property type="evidence" value="ECO:0007669"/>
    <property type="project" value="UniProtKB-KW"/>
</dbReference>
<keyword evidence="1 3" id="KW-0575">Peroxidase</keyword>
<keyword evidence="3" id="KW-0560">Oxidoreductase</keyword>
<feature type="binding site" description="axial binding residue" evidence="2">
    <location>
        <position position="180"/>
    </location>
    <ligand>
        <name>heme b</name>
        <dbReference type="ChEBI" id="CHEBI:60344"/>
    </ligand>
    <ligandPart>
        <name>Fe</name>
        <dbReference type="ChEBI" id="CHEBI:18248"/>
    </ligandPart>
</feature>
<proteinExistence type="predicted"/>
<protein>
    <submittedName>
        <fullName evidence="3 4">Oxidase/peroxidase, putative</fullName>
        <ecNumber evidence="3">1.11.1.7</ecNumber>
    </submittedName>
</protein>
<dbReference type="EnsemblMetazoa" id="ISCW005828-RA">
    <property type="protein sequence ID" value="ISCW005828-PA"/>
    <property type="gene ID" value="ISCW005828"/>
</dbReference>
<reference evidence="3 5" key="1">
    <citation type="submission" date="2008-03" db="EMBL/GenBank/DDBJ databases">
        <title>Annotation of Ixodes scapularis.</title>
        <authorList>
            <consortium name="Ixodes scapularis Genome Project Consortium"/>
            <person name="Caler E."/>
            <person name="Hannick L.I."/>
            <person name="Bidwell S."/>
            <person name="Joardar V."/>
            <person name="Thiagarajan M."/>
            <person name="Amedeo P."/>
            <person name="Galinsky K.J."/>
            <person name="Schobel S."/>
            <person name="Inman J."/>
            <person name="Hostetler J."/>
            <person name="Miller J."/>
            <person name="Hammond M."/>
            <person name="Megy K."/>
            <person name="Lawson D."/>
            <person name="Kodira C."/>
            <person name="Sutton G."/>
            <person name="Meyer J."/>
            <person name="Hill C.A."/>
            <person name="Birren B."/>
            <person name="Nene V."/>
            <person name="Collins F."/>
            <person name="Alarcon-Chaidez F."/>
            <person name="Wikel S."/>
            <person name="Strausberg R."/>
        </authorList>
    </citation>
    <scope>NUCLEOTIDE SEQUENCE [LARGE SCALE GENOMIC DNA]</scope>
    <source>
        <strain evidence="5">Wikel</strain>
        <strain evidence="3">Wikel colony</strain>
    </source>
</reference>